<dbReference type="OrthoDB" id="753138at2759"/>
<proteinExistence type="predicted"/>
<dbReference type="PANTHER" id="PTHR33976">
    <property type="entry name" value="OS07G0645000 PROTEIN"/>
    <property type="match status" value="1"/>
</dbReference>
<dbReference type="EMBL" id="JACGCM010002822">
    <property type="protein sequence ID" value="KAF6134967.1"/>
    <property type="molecule type" value="Genomic_DNA"/>
</dbReference>
<evidence type="ECO:0000256" key="1">
    <source>
        <dbReference type="SAM" id="MobiDB-lite"/>
    </source>
</evidence>
<accession>A0A7J7KXA8</accession>
<feature type="domain" description="Uncharacterized GPI-anchored protein At5g19230-like" evidence="2">
    <location>
        <begin position="188"/>
        <end position="314"/>
    </location>
</feature>
<protein>
    <recommendedName>
        <fullName evidence="2">Uncharacterized GPI-anchored protein At5g19230-like domain-containing protein</fullName>
    </recommendedName>
</protein>
<dbReference type="AlphaFoldDB" id="A0A7J7KXA8"/>
<dbReference type="PANTHER" id="PTHR33976:SF8">
    <property type="entry name" value="OS07G0645000 PROTEIN"/>
    <property type="match status" value="1"/>
</dbReference>
<feature type="region of interest" description="Disordered" evidence="1">
    <location>
        <begin position="162"/>
        <end position="182"/>
    </location>
</feature>
<name>A0A7J7KXA8_9MAGN</name>
<feature type="region of interest" description="Disordered" evidence="1">
    <location>
        <begin position="64"/>
        <end position="109"/>
    </location>
</feature>
<keyword evidence="4" id="KW-1185">Reference proteome</keyword>
<comment type="caution">
    <text evidence="3">The sequence shown here is derived from an EMBL/GenBank/DDBJ whole genome shotgun (WGS) entry which is preliminary data.</text>
</comment>
<evidence type="ECO:0000313" key="4">
    <source>
        <dbReference type="Proteomes" id="UP000541444"/>
    </source>
</evidence>
<feature type="compositionally biased region" description="Polar residues" evidence="1">
    <location>
        <begin position="90"/>
        <end position="107"/>
    </location>
</feature>
<dbReference type="Pfam" id="PF25884">
    <property type="entry name" value="At5g19230"/>
    <property type="match status" value="1"/>
</dbReference>
<dbReference type="InterPro" id="IPR045285">
    <property type="entry name" value="At5g19230-like"/>
</dbReference>
<sequence length="358" mass="38483">MGKKTLKKVKQPTQGKCLKTMEESNALLVKFNKELIVLNKLMSKQIEAMMIAVMLISRRNSISDVDNSERGTENGESGNLGVGQGRGSTHGFTDSHSTSDVTLSGPTMPNIRIAQTGVTTQRPAQQAKSSELGENKINRSLSEIVDMARQVKAKLKPSGYSSFTTPTTTTTSTTPSTTTGVVKPTDEEENLLQGINRYRATLNLTALVENNNAECFAGEIADQFKNQPCTNTTGSNTVPGTEIQFSNYPTLLTKCHLNITNTKDGVIMPACVPNLDPTLVLSNFTQSQYSGYLNDTNYSGAGIGSEGNWIVIVLSTNTSDGSFVTADKSAAADLVAKDGVIYYSTISLCFSIFLALMV</sequence>
<dbReference type="Proteomes" id="UP000541444">
    <property type="component" value="Unassembled WGS sequence"/>
</dbReference>
<organism evidence="3 4">
    <name type="scientific">Kingdonia uniflora</name>
    <dbReference type="NCBI Taxonomy" id="39325"/>
    <lineage>
        <taxon>Eukaryota</taxon>
        <taxon>Viridiplantae</taxon>
        <taxon>Streptophyta</taxon>
        <taxon>Embryophyta</taxon>
        <taxon>Tracheophyta</taxon>
        <taxon>Spermatophyta</taxon>
        <taxon>Magnoliopsida</taxon>
        <taxon>Ranunculales</taxon>
        <taxon>Circaeasteraceae</taxon>
        <taxon>Kingdonia</taxon>
    </lineage>
</organism>
<dbReference type="InterPro" id="IPR059083">
    <property type="entry name" value="At5g19230_dom"/>
</dbReference>
<evidence type="ECO:0000313" key="3">
    <source>
        <dbReference type="EMBL" id="KAF6134967.1"/>
    </source>
</evidence>
<evidence type="ECO:0000259" key="2">
    <source>
        <dbReference type="Pfam" id="PF25884"/>
    </source>
</evidence>
<gene>
    <name evidence="3" type="ORF">GIB67_037494</name>
</gene>
<reference evidence="3 4" key="1">
    <citation type="journal article" date="2020" name="IScience">
        <title>Genome Sequencing of the Endangered Kingdonia uniflora (Circaeasteraceae, Ranunculales) Reveals Potential Mechanisms of Evolutionary Specialization.</title>
        <authorList>
            <person name="Sun Y."/>
            <person name="Deng T."/>
            <person name="Zhang A."/>
            <person name="Moore M.J."/>
            <person name="Landis J.B."/>
            <person name="Lin N."/>
            <person name="Zhang H."/>
            <person name="Zhang X."/>
            <person name="Huang J."/>
            <person name="Zhang X."/>
            <person name="Sun H."/>
            <person name="Wang H."/>
        </authorList>
    </citation>
    <scope>NUCLEOTIDE SEQUENCE [LARGE SCALE GENOMIC DNA]</scope>
    <source>
        <strain evidence="3">TB1705</strain>
        <tissue evidence="3">Leaf</tissue>
    </source>
</reference>
<feature type="compositionally biased region" description="Low complexity" evidence="1">
    <location>
        <begin position="164"/>
        <end position="179"/>
    </location>
</feature>
<feature type="compositionally biased region" description="Gly residues" evidence="1">
    <location>
        <begin position="78"/>
        <end position="88"/>
    </location>
</feature>